<reference evidence="2" key="1">
    <citation type="journal article" date="2009" name="PLoS Genet.">
        <title>Sequencing, mapping, and analysis of 27,455 maize full-length cDNAs.</title>
        <authorList>
            <person name="Soderlund C."/>
            <person name="Descour A."/>
            <person name="Kudrna D."/>
            <person name="Bomhoff M."/>
            <person name="Boyd L."/>
            <person name="Currie J."/>
            <person name="Angelova A."/>
            <person name="Collura K."/>
            <person name="Wissotski M."/>
            <person name="Ashley E."/>
            <person name="Morrow D."/>
            <person name="Fernandes J."/>
            <person name="Walbot V."/>
            <person name="Yu Y."/>
        </authorList>
    </citation>
    <scope>NUCLEOTIDE SEQUENCE</scope>
    <source>
        <strain evidence="2">B73</strain>
    </source>
</reference>
<sequence>MRSAPSRAVPAARRGLPVFPLPARAHAQRPGFLGLRALVLCPEVPVPLGALPARSGRAAPFVAPRPHPAPARRSPSHGRLPQAAVSSMAAAFLSAARPWSFFACALLCVELPAQRLPFPAATPASSLGRRIPCFSLVGSCTSQPWMPWACS</sequence>
<protein>
    <submittedName>
        <fullName evidence="2">Uncharacterized protein</fullName>
    </submittedName>
</protein>
<organism evidence="2">
    <name type="scientific">Zea mays</name>
    <name type="common">Maize</name>
    <dbReference type="NCBI Taxonomy" id="4577"/>
    <lineage>
        <taxon>Eukaryota</taxon>
        <taxon>Viridiplantae</taxon>
        <taxon>Streptophyta</taxon>
        <taxon>Embryophyta</taxon>
        <taxon>Tracheophyta</taxon>
        <taxon>Spermatophyta</taxon>
        <taxon>Magnoliopsida</taxon>
        <taxon>Liliopsida</taxon>
        <taxon>Poales</taxon>
        <taxon>Poaceae</taxon>
        <taxon>PACMAD clade</taxon>
        <taxon>Panicoideae</taxon>
        <taxon>Andropogonodae</taxon>
        <taxon>Andropogoneae</taxon>
        <taxon>Tripsacinae</taxon>
        <taxon>Zea</taxon>
    </lineage>
</organism>
<feature type="region of interest" description="Disordered" evidence="1">
    <location>
        <begin position="59"/>
        <end position="80"/>
    </location>
</feature>
<accession>B4FGF3</accession>
<evidence type="ECO:0000256" key="1">
    <source>
        <dbReference type="SAM" id="MobiDB-lite"/>
    </source>
</evidence>
<proteinExistence type="evidence at transcript level"/>
<evidence type="ECO:0000313" key="2">
    <source>
        <dbReference type="EMBL" id="ACF81196.1"/>
    </source>
</evidence>
<dbReference type="HOGENOM" id="CLU_1734173_0_0_1"/>
<name>B4FGF3_MAIZE</name>
<dbReference type="EMBL" id="BT036191">
    <property type="protein sequence ID" value="ACF81196.1"/>
    <property type="molecule type" value="mRNA"/>
</dbReference>
<dbReference type="AlphaFoldDB" id="B4FGF3"/>